<dbReference type="Pfam" id="PF13639">
    <property type="entry name" value="zf-RING_2"/>
    <property type="match status" value="1"/>
</dbReference>
<dbReference type="GO" id="GO:0061630">
    <property type="term" value="F:ubiquitin protein ligase activity"/>
    <property type="evidence" value="ECO:0007669"/>
    <property type="project" value="UniProtKB-EC"/>
</dbReference>
<keyword evidence="6" id="KW-0833">Ubl conjugation pathway</keyword>
<dbReference type="CDD" id="cd16461">
    <property type="entry name" value="RING-H2_EL5-like"/>
    <property type="match status" value="1"/>
</dbReference>
<dbReference type="PANTHER" id="PTHR22937">
    <property type="entry name" value="E3 UBIQUITIN-PROTEIN LIGASE RNF165"/>
    <property type="match status" value="1"/>
</dbReference>
<feature type="region of interest" description="Disordered" evidence="9">
    <location>
        <begin position="1"/>
        <end position="101"/>
    </location>
</feature>
<feature type="domain" description="RING-type" evidence="10">
    <location>
        <begin position="434"/>
        <end position="475"/>
    </location>
</feature>
<dbReference type="OrthoDB" id="20463at2759"/>
<dbReference type="PANTHER" id="PTHR22937:SF65">
    <property type="entry name" value="E3 UBIQUITIN-PROTEIN LIGASE ARK2C"/>
    <property type="match status" value="1"/>
</dbReference>
<dbReference type="AlphaFoldDB" id="A0A8J4PUR5"/>
<evidence type="ECO:0000256" key="2">
    <source>
        <dbReference type="ARBA" id="ARBA00012483"/>
    </source>
</evidence>
<feature type="compositionally biased region" description="Low complexity" evidence="9">
    <location>
        <begin position="317"/>
        <end position="329"/>
    </location>
</feature>
<feature type="region of interest" description="Disordered" evidence="9">
    <location>
        <begin position="243"/>
        <end position="329"/>
    </location>
</feature>
<feature type="compositionally biased region" description="Low complexity" evidence="9">
    <location>
        <begin position="41"/>
        <end position="60"/>
    </location>
</feature>
<sequence>MYNNNDSNSSSGGGRKDNRGFSLGRGTSTRRAPSYKHHHTTTTSTTTTTSITNNGTVYSVSGGGYSGTKTSTTATSSPSINGIKTTSPFNTSPIKYNDNNAPKQFQPRISLLNTTNTTNNNIITNMINNNIKSTINKNNSNINNSNEFSLLSPPIQAPIPTLSTTTTTTTTTNLMNSSPFKSTNSLNSNISIIDELYQSDYLDDDKLAILEAALSSPPTKSPTKSPKLFSQNTLNETISPIKNTTTTTTTTTSPPMKNNNNNNDHTYKNPFTQTPTTTTTKTSTPPAYTNPFSTTFTNETLATRTPDIVSPKPSPKIEPSTPKTTTPIIPAFDDTDTASHELILQLLQQDIQDLGLDIDVRKDPYQFEYYPDEEEEEYYDENNDMSYEALSQLEPVRVGITEEQKKTIKEYRYNQYYQSRVSKSLQNEEDSKRCCICLDDYQDASLVKELRCKHFFHSDCIDTWLYGHNKCPACRDEV</sequence>
<evidence type="ECO:0000256" key="3">
    <source>
        <dbReference type="ARBA" id="ARBA00022679"/>
    </source>
</evidence>
<dbReference type="Proteomes" id="UP000695562">
    <property type="component" value="Unassembled WGS sequence"/>
</dbReference>
<comment type="caution">
    <text evidence="11">The sequence shown here is derived from an EMBL/GenBank/DDBJ whole genome shotgun (WGS) entry which is preliminary data.</text>
</comment>
<dbReference type="SUPFAM" id="SSF57850">
    <property type="entry name" value="RING/U-box"/>
    <property type="match status" value="1"/>
</dbReference>
<gene>
    <name evidence="11" type="ORF">CYY_004847</name>
</gene>
<evidence type="ECO:0000256" key="5">
    <source>
        <dbReference type="ARBA" id="ARBA00022771"/>
    </source>
</evidence>
<evidence type="ECO:0000256" key="6">
    <source>
        <dbReference type="ARBA" id="ARBA00022786"/>
    </source>
</evidence>
<keyword evidence="12" id="KW-1185">Reference proteome</keyword>
<proteinExistence type="predicted"/>
<protein>
    <recommendedName>
        <fullName evidence="2">RING-type E3 ubiquitin transferase</fullName>
        <ecNumber evidence="2">2.3.2.27</ecNumber>
    </recommendedName>
</protein>
<dbReference type="GO" id="GO:0008270">
    <property type="term" value="F:zinc ion binding"/>
    <property type="evidence" value="ECO:0007669"/>
    <property type="project" value="UniProtKB-KW"/>
</dbReference>
<feature type="compositionally biased region" description="Polar residues" evidence="9">
    <location>
        <begin position="290"/>
        <end position="303"/>
    </location>
</feature>
<evidence type="ECO:0000256" key="4">
    <source>
        <dbReference type="ARBA" id="ARBA00022723"/>
    </source>
</evidence>
<evidence type="ECO:0000256" key="1">
    <source>
        <dbReference type="ARBA" id="ARBA00000900"/>
    </source>
</evidence>
<dbReference type="EMBL" id="AJWJ01000179">
    <property type="protein sequence ID" value="KAF2073851.1"/>
    <property type="molecule type" value="Genomic_DNA"/>
</dbReference>
<name>A0A8J4PUR5_9MYCE</name>
<dbReference type="InterPro" id="IPR001841">
    <property type="entry name" value="Znf_RING"/>
</dbReference>
<accession>A0A8J4PUR5</accession>
<keyword evidence="4" id="KW-0479">Metal-binding</keyword>
<dbReference type="EC" id="2.3.2.27" evidence="2"/>
<organism evidence="11 12">
    <name type="scientific">Polysphondylium violaceum</name>
    <dbReference type="NCBI Taxonomy" id="133409"/>
    <lineage>
        <taxon>Eukaryota</taxon>
        <taxon>Amoebozoa</taxon>
        <taxon>Evosea</taxon>
        <taxon>Eumycetozoa</taxon>
        <taxon>Dictyostelia</taxon>
        <taxon>Dictyosteliales</taxon>
        <taxon>Dictyosteliaceae</taxon>
        <taxon>Polysphondylium</taxon>
    </lineage>
</organism>
<feature type="compositionally biased region" description="Low complexity" evidence="9">
    <location>
        <begin position="270"/>
        <end position="289"/>
    </location>
</feature>
<reference evidence="11" key="1">
    <citation type="submission" date="2020-01" db="EMBL/GenBank/DDBJ databases">
        <title>Development of genomics and gene disruption for Polysphondylium violaceum indicates a role for the polyketide synthase stlB in stalk morphogenesis.</title>
        <authorList>
            <person name="Narita B."/>
            <person name="Kawabe Y."/>
            <person name="Kin K."/>
            <person name="Saito T."/>
            <person name="Gibbs R."/>
            <person name="Kuspa A."/>
            <person name="Muzny D."/>
            <person name="Queller D."/>
            <person name="Richards S."/>
            <person name="Strassman J."/>
            <person name="Sucgang R."/>
            <person name="Worley K."/>
            <person name="Schaap P."/>
        </authorList>
    </citation>
    <scope>NUCLEOTIDE SEQUENCE</scope>
    <source>
        <strain evidence="11">QSvi11</strain>
    </source>
</reference>
<dbReference type="Gene3D" id="3.30.40.10">
    <property type="entry name" value="Zinc/RING finger domain, C3HC4 (zinc finger)"/>
    <property type="match status" value="1"/>
</dbReference>
<dbReference type="InterPro" id="IPR013083">
    <property type="entry name" value="Znf_RING/FYVE/PHD"/>
</dbReference>
<evidence type="ECO:0000256" key="8">
    <source>
        <dbReference type="PROSITE-ProRule" id="PRU00175"/>
    </source>
</evidence>
<evidence type="ECO:0000259" key="10">
    <source>
        <dbReference type="PROSITE" id="PS50089"/>
    </source>
</evidence>
<feature type="compositionally biased region" description="Low complexity" evidence="9">
    <location>
        <begin position="1"/>
        <end position="10"/>
    </location>
</feature>
<dbReference type="PROSITE" id="PS50089">
    <property type="entry name" value="ZF_RING_2"/>
    <property type="match status" value="1"/>
</dbReference>
<keyword evidence="3" id="KW-0808">Transferase</keyword>
<evidence type="ECO:0000256" key="9">
    <source>
        <dbReference type="SAM" id="MobiDB-lite"/>
    </source>
</evidence>
<keyword evidence="7" id="KW-0862">Zinc</keyword>
<feature type="compositionally biased region" description="Polar residues" evidence="9">
    <location>
        <begin position="78"/>
        <end position="101"/>
    </location>
</feature>
<evidence type="ECO:0000313" key="11">
    <source>
        <dbReference type="EMBL" id="KAF2073851.1"/>
    </source>
</evidence>
<evidence type="ECO:0000313" key="12">
    <source>
        <dbReference type="Proteomes" id="UP000695562"/>
    </source>
</evidence>
<comment type="catalytic activity">
    <reaction evidence="1">
        <text>S-ubiquitinyl-[E2 ubiquitin-conjugating enzyme]-L-cysteine + [acceptor protein]-L-lysine = [E2 ubiquitin-conjugating enzyme]-L-cysteine + N(6)-ubiquitinyl-[acceptor protein]-L-lysine.</text>
        <dbReference type="EC" id="2.3.2.27"/>
    </reaction>
</comment>
<feature type="compositionally biased region" description="Low complexity" evidence="9">
    <location>
        <begin position="243"/>
        <end position="263"/>
    </location>
</feature>
<dbReference type="InterPro" id="IPR045191">
    <property type="entry name" value="MBR1/2-like"/>
</dbReference>
<evidence type="ECO:0000256" key="7">
    <source>
        <dbReference type="ARBA" id="ARBA00022833"/>
    </source>
</evidence>
<keyword evidence="5 8" id="KW-0863">Zinc-finger</keyword>
<dbReference type="SMART" id="SM00184">
    <property type="entry name" value="RING"/>
    <property type="match status" value="1"/>
</dbReference>
<feature type="compositionally biased region" description="Low complexity" evidence="9">
    <location>
        <begin position="67"/>
        <end position="77"/>
    </location>
</feature>
<dbReference type="GO" id="GO:0005634">
    <property type="term" value="C:nucleus"/>
    <property type="evidence" value="ECO:0007669"/>
    <property type="project" value="TreeGrafter"/>
</dbReference>